<evidence type="ECO:0000313" key="1">
    <source>
        <dbReference type="EMBL" id="GAI17910.1"/>
    </source>
</evidence>
<sequence>MTEAIRPRIYELKPDIGMGRIDTSFEKKYDVLAVRSEIRVLNRWPEDNRGEGFVLEPGVVLHRKWQGFTKKEKEAFASLSGGGLMSLNASPQFKKIQVTEVIRDLGAGLRQSFRHIPG</sequence>
<protein>
    <submittedName>
        <fullName evidence="1">Uncharacterized protein</fullName>
    </submittedName>
</protein>
<gene>
    <name evidence="1" type="ORF">S06H3_14170</name>
</gene>
<proteinExistence type="predicted"/>
<dbReference type="EMBL" id="BARV01006927">
    <property type="protein sequence ID" value="GAI17910.1"/>
    <property type="molecule type" value="Genomic_DNA"/>
</dbReference>
<organism evidence="1">
    <name type="scientific">marine sediment metagenome</name>
    <dbReference type="NCBI Taxonomy" id="412755"/>
    <lineage>
        <taxon>unclassified sequences</taxon>
        <taxon>metagenomes</taxon>
        <taxon>ecological metagenomes</taxon>
    </lineage>
</organism>
<comment type="caution">
    <text evidence="1">The sequence shown here is derived from an EMBL/GenBank/DDBJ whole genome shotgun (WGS) entry which is preliminary data.</text>
</comment>
<dbReference type="AlphaFoldDB" id="X1MT79"/>
<accession>X1MT79</accession>
<reference evidence="1" key="1">
    <citation type="journal article" date="2014" name="Front. Microbiol.">
        <title>High frequency of phylogenetically diverse reductive dehalogenase-homologous genes in deep subseafloor sedimentary metagenomes.</title>
        <authorList>
            <person name="Kawai M."/>
            <person name="Futagami T."/>
            <person name="Toyoda A."/>
            <person name="Takaki Y."/>
            <person name="Nishi S."/>
            <person name="Hori S."/>
            <person name="Arai W."/>
            <person name="Tsubouchi T."/>
            <person name="Morono Y."/>
            <person name="Uchiyama I."/>
            <person name="Ito T."/>
            <person name="Fujiyama A."/>
            <person name="Inagaki F."/>
            <person name="Takami H."/>
        </authorList>
    </citation>
    <scope>NUCLEOTIDE SEQUENCE</scope>
    <source>
        <strain evidence="1">Expedition CK06-06</strain>
    </source>
</reference>
<name>X1MT79_9ZZZZ</name>